<sequence length="400" mass="43785">MPGFEVFGEEEKRQAMDVFDTGVLFRYEFAEQRRGIYKVREFEEAFASYCGVRYAQAVTSGTAALKVAMAALGIGPGDEVITQGFTFVATWEAVFDVGALPVFAEIDDTLNMDPLDLEKKITERTKLIIPVHMMGSAARMREIKAVADRHSIPVLEDTAQAPGASLNGSKLGSMGRCGTFSFDPVKTITTGEGGMIITDDEDLWRNMSEYHDHGHDHAGKPGGRGADGRRFIGFNFRMMELQGAIGLAQLAKLDDIVRRQKENKKLMRQAVSRLPGVSFRNQLDEEGDSATFLAFSLPTAAQAREVNRVLAENGAGAVYFADNSWHFYPKWEHLLAGSSVSASGWPFKAPDGRRRVIYAPDILPQSAAILSRTLVYQVPVKLSAARLAEIEKALAAAAAV</sequence>
<reference evidence="1" key="1">
    <citation type="submission" date="2018-06" db="EMBL/GenBank/DDBJ databases">
        <authorList>
            <person name="Zhirakovskaya E."/>
        </authorList>
    </citation>
    <scope>NUCLEOTIDE SEQUENCE</scope>
</reference>
<dbReference type="AlphaFoldDB" id="A0A3B0VIZ5"/>
<keyword evidence="1" id="KW-0808">Transferase</keyword>
<dbReference type="Gene3D" id="3.40.640.10">
    <property type="entry name" value="Type I PLP-dependent aspartate aminotransferase-like (Major domain)"/>
    <property type="match status" value="1"/>
</dbReference>
<dbReference type="Gene3D" id="3.90.1150.10">
    <property type="entry name" value="Aspartate Aminotransferase, domain 1"/>
    <property type="match status" value="1"/>
</dbReference>
<dbReference type="PANTHER" id="PTHR30244">
    <property type="entry name" value="TRANSAMINASE"/>
    <property type="match status" value="1"/>
</dbReference>
<name>A0A3B0VIZ5_9ZZZZ</name>
<dbReference type="InterPro" id="IPR015421">
    <property type="entry name" value="PyrdxlP-dep_Trfase_major"/>
</dbReference>
<evidence type="ECO:0000313" key="1">
    <source>
        <dbReference type="EMBL" id="VAW38992.1"/>
    </source>
</evidence>
<dbReference type="InterPro" id="IPR015422">
    <property type="entry name" value="PyrdxlP-dep_Trfase_small"/>
</dbReference>
<dbReference type="GO" id="GO:0008483">
    <property type="term" value="F:transaminase activity"/>
    <property type="evidence" value="ECO:0007669"/>
    <property type="project" value="UniProtKB-KW"/>
</dbReference>
<dbReference type="InterPro" id="IPR015424">
    <property type="entry name" value="PyrdxlP-dep_Trfase"/>
</dbReference>
<proteinExistence type="predicted"/>
<protein>
    <submittedName>
        <fullName evidence="1">DegT/DnrJ/EryC1/StrS aminotransferase</fullName>
    </submittedName>
</protein>
<dbReference type="SUPFAM" id="SSF53383">
    <property type="entry name" value="PLP-dependent transferases"/>
    <property type="match status" value="1"/>
</dbReference>
<accession>A0A3B0VIZ5</accession>
<dbReference type="GO" id="GO:0000271">
    <property type="term" value="P:polysaccharide biosynthetic process"/>
    <property type="evidence" value="ECO:0007669"/>
    <property type="project" value="TreeGrafter"/>
</dbReference>
<dbReference type="PANTHER" id="PTHR30244:SF34">
    <property type="entry name" value="DTDP-4-AMINO-4,6-DIDEOXYGALACTOSE TRANSAMINASE"/>
    <property type="match status" value="1"/>
</dbReference>
<dbReference type="EMBL" id="UOEX01000271">
    <property type="protein sequence ID" value="VAW38992.1"/>
    <property type="molecule type" value="Genomic_DNA"/>
</dbReference>
<gene>
    <name evidence="1" type="ORF">MNBD_DELTA03-508</name>
</gene>
<dbReference type="CDD" id="cd00616">
    <property type="entry name" value="AHBA_syn"/>
    <property type="match status" value="1"/>
</dbReference>
<dbReference type="InterPro" id="IPR000653">
    <property type="entry name" value="DegT/StrS_aminotransferase"/>
</dbReference>
<dbReference type="Pfam" id="PF01041">
    <property type="entry name" value="DegT_DnrJ_EryC1"/>
    <property type="match status" value="1"/>
</dbReference>
<organism evidence="1">
    <name type="scientific">hydrothermal vent metagenome</name>
    <dbReference type="NCBI Taxonomy" id="652676"/>
    <lineage>
        <taxon>unclassified sequences</taxon>
        <taxon>metagenomes</taxon>
        <taxon>ecological metagenomes</taxon>
    </lineage>
</organism>
<dbReference type="GO" id="GO:0030170">
    <property type="term" value="F:pyridoxal phosphate binding"/>
    <property type="evidence" value="ECO:0007669"/>
    <property type="project" value="TreeGrafter"/>
</dbReference>
<keyword evidence="1" id="KW-0032">Aminotransferase</keyword>